<evidence type="ECO:0000313" key="2">
    <source>
        <dbReference type="Proteomes" id="UP000304953"/>
    </source>
</evidence>
<organism evidence="1 2">
    <name type="scientific">Petralouisia muris</name>
    <dbReference type="NCBI Taxonomy" id="3032872"/>
    <lineage>
        <taxon>Bacteria</taxon>
        <taxon>Bacillati</taxon>
        <taxon>Bacillota</taxon>
        <taxon>Clostridia</taxon>
        <taxon>Lachnospirales</taxon>
        <taxon>Lachnospiraceae</taxon>
        <taxon>Petralouisia</taxon>
    </lineage>
</organism>
<sequence>MNFLCFGDKNNRSILFIHGMASTAMLCYEPILKHLADYYVILAEVDGHSERTDELVSLKNNCDEIENYIINNLSGNLYCLSGFSMGATMAVEIIGRGNVNVAKTHLDAAFLTKMGLLTKPYEYIFCKAIKRIQNGKAIPKFMMDAVMGKDNNSIIEMLYTGITSNTIKNACEFVYRYHIPESIRNYKGVILFWRGSNEQYPRKSVTLLKKYLPAIVDIEIEHMGHGQYLHEHSDEYANKLIEYLQS</sequence>
<dbReference type="Proteomes" id="UP000304953">
    <property type="component" value="Unassembled WGS sequence"/>
</dbReference>
<name>A0AC61RLY4_9FIRM</name>
<proteinExistence type="predicted"/>
<accession>A0AC61RLY4</accession>
<gene>
    <name evidence="1" type="ORF">E5329_27945</name>
</gene>
<evidence type="ECO:0000313" key="1">
    <source>
        <dbReference type="EMBL" id="TGY86765.1"/>
    </source>
</evidence>
<reference evidence="1" key="1">
    <citation type="submission" date="2019-04" db="EMBL/GenBank/DDBJ databases">
        <title>Microbes associate with the intestines of laboratory mice.</title>
        <authorList>
            <person name="Navarre W."/>
            <person name="Wong E."/>
            <person name="Huang K."/>
            <person name="Tropini C."/>
            <person name="Ng K."/>
            <person name="Yu B."/>
        </authorList>
    </citation>
    <scope>NUCLEOTIDE SEQUENCE</scope>
    <source>
        <strain evidence="1">NM01_1-7b</strain>
    </source>
</reference>
<dbReference type="EMBL" id="SRYA01000143">
    <property type="protein sequence ID" value="TGY86765.1"/>
    <property type="molecule type" value="Genomic_DNA"/>
</dbReference>
<comment type="caution">
    <text evidence="1">The sequence shown here is derived from an EMBL/GenBank/DDBJ whole genome shotgun (WGS) entry which is preliminary data.</text>
</comment>
<keyword evidence="1" id="KW-0378">Hydrolase</keyword>
<keyword evidence="2" id="KW-1185">Reference proteome</keyword>
<protein>
    <submittedName>
        <fullName evidence="1">Alpha/beta hydrolase</fullName>
    </submittedName>
</protein>